<dbReference type="InterPro" id="IPR008906">
    <property type="entry name" value="HATC_C_dom"/>
</dbReference>
<comment type="caution">
    <text evidence="2">The sequence shown here is derived from an EMBL/GenBank/DDBJ whole genome shotgun (WGS) entry which is preliminary data.</text>
</comment>
<feature type="domain" description="HAT C-terminal dimerisation" evidence="1">
    <location>
        <begin position="5"/>
        <end position="86"/>
    </location>
</feature>
<accession>A0AAN8TKI0</accession>
<dbReference type="GO" id="GO:0046983">
    <property type="term" value="F:protein dimerization activity"/>
    <property type="evidence" value="ECO:0007669"/>
    <property type="project" value="InterPro"/>
</dbReference>
<dbReference type="InterPro" id="IPR012337">
    <property type="entry name" value="RNaseH-like_sf"/>
</dbReference>
<evidence type="ECO:0000313" key="3">
    <source>
        <dbReference type="Proteomes" id="UP001371456"/>
    </source>
</evidence>
<sequence>MPTPYTSYKGEEIVKDEDGNEDLLAWWRRRSVAFPFLSKMVRGVLVIQASSAASESAFSATRFQIGDHRYSLAEESLETSGLFRDWVNAERRNYNLPKLSFRQDTWVKAVIESTDDELESQEFLTSLPTPEDVIIDMIRQLELNFK</sequence>
<dbReference type="Pfam" id="PF05699">
    <property type="entry name" value="Dimer_Tnp_hAT"/>
    <property type="match status" value="1"/>
</dbReference>
<evidence type="ECO:0000313" key="2">
    <source>
        <dbReference type="EMBL" id="KAK6789455.1"/>
    </source>
</evidence>
<protein>
    <recommendedName>
        <fullName evidence="1">HAT C-terminal dimerisation domain-containing protein</fullName>
    </recommendedName>
</protein>
<keyword evidence="3" id="KW-1185">Reference proteome</keyword>
<dbReference type="Proteomes" id="UP001371456">
    <property type="component" value="Unassembled WGS sequence"/>
</dbReference>
<dbReference type="PANTHER" id="PTHR23272">
    <property type="entry name" value="BED FINGER-RELATED"/>
    <property type="match status" value="1"/>
</dbReference>
<dbReference type="SUPFAM" id="SSF53098">
    <property type="entry name" value="Ribonuclease H-like"/>
    <property type="match status" value="1"/>
</dbReference>
<dbReference type="PANTHER" id="PTHR23272:SF184">
    <property type="entry name" value="OS03G0311250 PROTEIN"/>
    <property type="match status" value="1"/>
</dbReference>
<organism evidence="2 3">
    <name type="scientific">Solanum bulbocastanum</name>
    <name type="common">Wild potato</name>
    <dbReference type="NCBI Taxonomy" id="147425"/>
    <lineage>
        <taxon>Eukaryota</taxon>
        <taxon>Viridiplantae</taxon>
        <taxon>Streptophyta</taxon>
        <taxon>Embryophyta</taxon>
        <taxon>Tracheophyta</taxon>
        <taxon>Spermatophyta</taxon>
        <taxon>Magnoliopsida</taxon>
        <taxon>eudicotyledons</taxon>
        <taxon>Gunneridae</taxon>
        <taxon>Pentapetalae</taxon>
        <taxon>asterids</taxon>
        <taxon>lamiids</taxon>
        <taxon>Solanales</taxon>
        <taxon>Solanaceae</taxon>
        <taxon>Solanoideae</taxon>
        <taxon>Solaneae</taxon>
        <taxon>Solanum</taxon>
    </lineage>
</organism>
<proteinExistence type="predicted"/>
<dbReference type="AlphaFoldDB" id="A0AAN8TKI0"/>
<name>A0AAN8TKI0_SOLBU</name>
<dbReference type="EMBL" id="JBANQN010000005">
    <property type="protein sequence ID" value="KAK6789455.1"/>
    <property type="molecule type" value="Genomic_DNA"/>
</dbReference>
<reference evidence="2 3" key="1">
    <citation type="submission" date="2024-02" db="EMBL/GenBank/DDBJ databases">
        <title>de novo genome assembly of Solanum bulbocastanum strain 11H21.</title>
        <authorList>
            <person name="Hosaka A.J."/>
        </authorList>
    </citation>
    <scope>NUCLEOTIDE SEQUENCE [LARGE SCALE GENOMIC DNA]</scope>
    <source>
        <tissue evidence="2">Young leaves</tissue>
    </source>
</reference>
<gene>
    <name evidence="2" type="ORF">RDI58_013255</name>
</gene>
<evidence type="ECO:0000259" key="1">
    <source>
        <dbReference type="Pfam" id="PF05699"/>
    </source>
</evidence>